<evidence type="ECO:0000313" key="1">
    <source>
        <dbReference type="EMBL" id="CUN54346.1"/>
    </source>
</evidence>
<organism evidence="1 2">
    <name type="scientific">Blautia obeum</name>
    <dbReference type="NCBI Taxonomy" id="40520"/>
    <lineage>
        <taxon>Bacteria</taxon>
        <taxon>Bacillati</taxon>
        <taxon>Bacillota</taxon>
        <taxon>Clostridia</taxon>
        <taxon>Lachnospirales</taxon>
        <taxon>Lachnospiraceae</taxon>
        <taxon>Blautia</taxon>
    </lineage>
</organism>
<dbReference type="AlphaFoldDB" id="A0A173XTS5"/>
<evidence type="ECO:0000313" key="2">
    <source>
        <dbReference type="Proteomes" id="UP000095645"/>
    </source>
</evidence>
<reference evidence="1 2" key="1">
    <citation type="submission" date="2015-09" db="EMBL/GenBank/DDBJ databases">
        <authorList>
            <consortium name="Pathogen Informatics"/>
        </authorList>
    </citation>
    <scope>NUCLEOTIDE SEQUENCE [LARGE SCALE GENOMIC DNA]</scope>
    <source>
        <strain evidence="1 2">2789STDY5834861</strain>
    </source>
</reference>
<dbReference type="EMBL" id="CYZP01000003">
    <property type="protein sequence ID" value="CUN54346.1"/>
    <property type="molecule type" value="Genomic_DNA"/>
</dbReference>
<sequence>MYVVYMPKYKGDIPDFNIIKVISKYMECTNYDCEILSAPGYMNINKFTTDKFYDEIAPIFRREKLDSFQNAEVGIFNGMNGTRRVSSGVTCRQLHENSIVSHRLKLISLQCNKNQDHRKMMFFMEKEASFNDVITIKNYKEFLHTVEVRAIMVGSSNQNFTTYYGGNKQKADKGEADVFMFIGEEKIAKDIIEVGNADIVISKSMNYEKDDAAEGYLRNILEDFLKNSLI</sequence>
<gene>
    <name evidence="1" type="ORF">ERS852476_00413</name>
</gene>
<protein>
    <submittedName>
        <fullName evidence="1">Uncharacterized protein</fullName>
    </submittedName>
</protein>
<proteinExistence type="predicted"/>
<accession>A0A173XTS5</accession>
<dbReference type="Proteomes" id="UP000095645">
    <property type="component" value="Unassembled WGS sequence"/>
</dbReference>
<dbReference type="RefSeq" id="WP_055057361.1">
    <property type="nucleotide sequence ID" value="NZ_CYZP01000003.1"/>
</dbReference>
<name>A0A173XTS5_9FIRM</name>